<dbReference type="GeneID" id="119640167"/>
<dbReference type="GO" id="GO:0042073">
    <property type="term" value="P:intraciliary transport"/>
    <property type="evidence" value="ECO:0007669"/>
    <property type="project" value="TreeGrafter"/>
</dbReference>
<dbReference type="GO" id="GO:0008017">
    <property type="term" value="F:microtubule binding"/>
    <property type="evidence" value="ECO:0007669"/>
    <property type="project" value="InterPro"/>
</dbReference>
<dbReference type="PANTHER" id="PTHR31363:SF0">
    <property type="entry name" value="TRAF3-INTERACTING PROTEIN 1"/>
    <property type="match status" value="1"/>
</dbReference>
<evidence type="ECO:0000256" key="5">
    <source>
        <dbReference type="ARBA" id="ARBA00023054"/>
    </source>
</evidence>
<organism evidence="13 14">
    <name type="scientific">Glossina fuscipes</name>
    <dbReference type="NCBI Taxonomy" id="7396"/>
    <lineage>
        <taxon>Eukaryota</taxon>
        <taxon>Metazoa</taxon>
        <taxon>Ecdysozoa</taxon>
        <taxon>Arthropoda</taxon>
        <taxon>Hexapoda</taxon>
        <taxon>Insecta</taxon>
        <taxon>Pterygota</taxon>
        <taxon>Neoptera</taxon>
        <taxon>Endopterygota</taxon>
        <taxon>Diptera</taxon>
        <taxon>Brachycera</taxon>
        <taxon>Muscomorpha</taxon>
        <taxon>Hippoboscoidea</taxon>
        <taxon>Glossinidae</taxon>
        <taxon>Glossina</taxon>
    </lineage>
</organism>
<keyword evidence="13" id="KW-1185">Reference proteome</keyword>
<gene>
    <name evidence="14" type="primary">LOC119640167</name>
</gene>
<dbReference type="InterPro" id="IPR042576">
    <property type="entry name" value="TRAF3IP1_N_sf"/>
</dbReference>
<dbReference type="InterPro" id="IPR041476">
    <property type="entry name" value="TRAF3IP1_C"/>
</dbReference>
<evidence type="ECO:0000256" key="9">
    <source>
        <dbReference type="ARBA" id="ARBA00070492"/>
    </source>
</evidence>
<dbReference type="KEGG" id="gfs:119640167"/>
<feature type="compositionally biased region" description="Basic and acidic residues" evidence="10">
    <location>
        <begin position="163"/>
        <end position="177"/>
    </location>
</feature>
<dbReference type="InterPro" id="IPR018799">
    <property type="entry name" value="TRAF3IP1"/>
</dbReference>
<feature type="compositionally biased region" description="Basic and acidic residues" evidence="10">
    <location>
        <begin position="190"/>
        <end position="204"/>
    </location>
</feature>
<dbReference type="GO" id="GO:0048513">
    <property type="term" value="P:animal organ development"/>
    <property type="evidence" value="ECO:0007669"/>
    <property type="project" value="UniProtKB-ARBA"/>
</dbReference>
<feature type="region of interest" description="Disordered" evidence="10">
    <location>
        <begin position="355"/>
        <end position="434"/>
    </location>
</feature>
<comment type="subcellular location">
    <subcellularLocation>
        <location evidence="2">Cytoplasm</location>
        <location evidence="2">Cytoskeleton</location>
        <location evidence="2">Cilium axoneme</location>
    </subcellularLocation>
    <subcellularLocation>
        <location evidence="1">Cytoplasm</location>
        <location evidence="1">Cytoskeleton</location>
        <location evidence="1">Cilium basal body</location>
    </subcellularLocation>
</comment>
<feature type="compositionally biased region" description="Basic and acidic residues" evidence="10">
    <location>
        <begin position="143"/>
        <end position="155"/>
    </location>
</feature>
<dbReference type="GO" id="GO:0060271">
    <property type="term" value="P:cilium assembly"/>
    <property type="evidence" value="ECO:0007669"/>
    <property type="project" value="TreeGrafter"/>
</dbReference>
<dbReference type="InterPro" id="IPR040468">
    <property type="entry name" value="TRAF3IP1_N"/>
</dbReference>
<keyword evidence="7" id="KW-0966">Cell projection</keyword>
<keyword evidence="3" id="KW-0963">Cytoplasm</keyword>
<dbReference type="Gene3D" id="1.10.418.50">
    <property type="entry name" value="Microtubule-binding protein MIP-T3"/>
    <property type="match status" value="1"/>
</dbReference>
<feature type="region of interest" description="Disordered" evidence="10">
    <location>
        <begin position="143"/>
        <end position="250"/>
    </location>
</feature>
<evidence type="ECO:0000256" key="2">
    <source>
        <dbReference type="ARBA" id="ARBA00004430"/>
    </source>
</evidence>
<evidence type="ECO:0000256" key="3">
    <source>
        <dbReference type="ARBA" id="ARBA00022490"/>
    </source>
</evidence>
<dbReference type="GO" id="GO:0005930">
    <property type="term" value="C:axoneme"/>
    <property type="evidence" value="ECO:0007669"/>
    <property type="project" value="UniProtKB-SubCell"/>
</dbReference>
<evidence type="ECO:0000313" key="13">
    <source>
        <dbReference type="Proteomes" id="UP000092443"/>
    </source>
</evidence>
<dbReference type="PANTHER" id="PTHR31363">
    <property type="entry name" value="TRAF3-INTERACTING PROTEIN 1"/>
    <property type="match status" value="1"/>
</dbReference>
<feature type="domain" description="TRAF3-interacting protein 1 N-terminal" evidence="11">
    <location>
        <begin position="11"/>
        <end position="118"/>
    </location>
</feature>
<sequence>MADNVLDPSVIKLTQTTLGKYVKKPALSEKLLKKPPFRFLHDVFNAVIRETGSFTGLYTPEELNFENIVDREGKMRFLQKMIDVVKLTTKVDLTVRASKIVAGLESEKTNELLQLMGEIIEKQLDWKSAVEQRSGDGEVAKIVETKKSKDADKSKGNRKLKPKSQEKDIKIKDEKSNKIKTSIKGLSKPSSKEEKKKSTEEAKVKTKLVTKQSSKEKIKSKETLKAREKVLKPKTDSEGASGSKDTESEHLVEKAKLFEKVASQEEVEKPSAKAIETEESQAKIIEESTDPKMISNGEILKTKDIIETQKEEEKALAKKVVKDPLISEDKPIELKSSEKWKRSANKIQQSIATSLKETEEVAIDRSEPITKRQVEEKLEKIDPSPPRPVVNAEVKREITFTRENSKDGSRPRTSLRPPSARPPSARPGAPRRRDKNIEIVLQPNDQIKLAGVNIKLETFGDLDDDGENLVIIENPDTQTIAQSLTDSYVEKGNENAEQVDEAAQQGHLVQQILETQKELIQETSAKGMEKNEKDNANNLMSKQTTSRNMNNLRDVIQNLTKSINPLGKLMDFIPEDIDAMQLEYTMWRDSYTQAANELKKEKSLTESSTEPMKNQLIQIEANITEYQESIDVSRVKILQNSEKILKLLMTRQ</sequence>
<evidence type="ECO:0000259" key="12">
    <source>
        <dbReference type="Pfam" id="PF17749"/>
    </source>
</evidence>
<feature type="domain" description="TRAF3-interacting protein 1 C-terminal" evidence="12">
    <location>
        <begin position="501"/>
        <end position="649"/>
    </location>
</feature>
<dbReference type="FunFam" id="1.10.418.50:FF:000001">
    <property type="entry name" value="TRAF3-interacting protein 1 isoform X1"/>
    <property type="match status" value="1"/>
</dbReference>
<keyword evidence="4" id="KW-0970">Cilium biogenesis/degradation</keyword>
<accession>A0A9C5ZDG5</accession>
<evidence type="ECO:0000256" key="7">
    <source>
        <dbReference type="ARBA" id="ARBA00023273"/>
    </source>
</evidence>
<reference evidence="14" key="1">
    <citation type="submission" date="2025-08" db="UniProtKB">
        <authorList>
            <consortium name="RefSeq"/>
        </authorList>
    </citation>
    <scope>IDENTIFICATION</scope>
    <source>
        <tissue evidence="14">Whole body pupa</tissue>
    </source>
</reference>
<dbReference type="AlphaFoldDB" id="A0A9C5ZDG5"/>
<comment type="similarity">
    <text evidence="8">Belongs to the TRAF3IP1 family.</text>
</comment>
<dbReference type="Pfam" id="PF17749">
    <property type="entry name" value="MIP-T3_C"/>
    <property type="match status" value="1"/>
</dbReference>
<keyword evidence="5" id="KW-0175">Coiled coil</keyword>
<evidence type="ECO:0000256" key="4">
    <source>
        <dbReference type="ARBA" id="ARBA00022794"/>
    </source>
</evidence>
<keyword evidence="6" id="KW-0206">Cytoskeleton</keyword>
<evidence type="ECO:0000256" key="1">
    <source>
        <dbReference type="ARBA" id="ARBA00004120"/>
    </source>
</evidence>
<dbReference type="GO" id="GO:0070507">
    <property type="term" value="P:regulation of microtubule cytoskeleton organization"/>
    <property type="evidence" value="ECO:0007669"/>
    <property type="project" value="TreeGrafter"/>
</dbReference>
<dbReference type="Proteomes" id="UP000092443">
    <property type="component" value="Unplaced"/>
</dbReference>
<protein>
    <recommendedName>
        <fullName evidence="9">TRAF3-interacting protein 1</fullName>
    </recommendedName>
</protein>
<evidence type="ECO:0000256" key="6">
    <source>
        <dbReference type="ARBA" id="ARBA00023212"/>
    </source>
</evidence>
<dbReference type="Pfam" id="PF10243">
    <property type="entry name" value="MIP-T3"/>
    <property type="match status" value="1"/>
</dbReference>
<dbReference type="GO" id="GO:0048731">
    <property type="term" value="P:system development"/>
    <property type="evidence" value="ECO:0007669"/>
    <property type="project" value="UniProtKB-ARBA"/>
</dbReference>
<dbReference type="GO" id="GO:0030992">
    <property type="term" value="C:intraciliary transport particle B"/>
    <property type="evidence" value="ECO:0007669"/>
    <property type="project" value="TreeGrafter"/>
</dbReference>
<name>A0A9C5ZDG5_9MUSC</name>
<evidence type="ECO:0000256" key="8">
    <source>
        <dbReference type="ARBA" id="ARBA00043971"/>
    </source>
</evidence>
<dbReference type="GO" id="GO:0036064">
    <property type="term" value="C:ciliary basal body"/>
    <property type="evidence" value="ECO:0007669"/>
    <property type="project" value="TreeGrafter"/>
</dbReference>
<feature type="compositionally biased region" description="Basic and acidic residues" evidence="10">
    <location>
        <begin position="393"/>
        <end position="410"/>
    </location>
</feature>
<feature type="compositionally biased region" description="Basic and acidic residues" evidence="10">
    <location>
        <begin position="356"/>
        <end position="382"/>
    </location>
</feature>
<evidence type="ECO:0000256" key="10">
    <source>
        <dbReference type="SAM" id="MobiDB-lite"/>
    </source>
</evidence>
<dbReference type="RefSeq" id="XP_037893950.1">
    <property type="nucleotide sequence ID" value="XM_038038022.1"/>
</dbReference>
<evidence type="ECO:0000259" key="11">
    <source>
        <dbReference type="Pfam" id="PF10243"/>
    </source>
</evidence>
<feature type="compositionally biased region" description="Basic and acidic residues" evidence="10">
    <location>
        <begin position="213"/>
        <end position="237"/>
    </location>
</feature>
<proteinExistence type="inferred from homology"/>
<evidence type="ECO:0000313" key="14">
    <source>
        <dbReference type="RefSeq" id="XP_037893950.1"/>
    </source>
</evidence>